<sequence>MAGAWRCRRRLVRMKPYQDQVVAEAAWAMLKASQHSTSSFALLCSEDPLESGSDSGGSVSSTAGVYQGPKVTPRSADDL</sequence>
<dbReference type="EMBL" id="JANPWB010000012">
    <property type="protein sequence ID" value="KAJ1113704.1"/>
    <property type="molecule type" value="Genomic_DNA"/>
</dbReference>
<accession>A0AAV7NG85</accession>
<dbReference type="AlphaFoldDB" id="A0AAV7NG85"/>
<feature type="compositionally biased region" description="Low complexity" evidence="1">
    <location>
        <begin position="51"/>
        <end position="61"/>
    </location>
</feature>
<evidence type="ECO:0000313" key="3">
    <source>
        <dbReference type="Proteomes" id="UP001066276"/>
    </source>
</evidence>
<comment type="caution">
    <text evidence="2">The sequence shown here is derived from an EMBL/GenBank/DDBJ whole genome shotgun (WGS) entry which is preliminary data.</text>
</comment>
<name>A0AAV7NG85_PLEWA</name>
<evidence type="ECO:0000313" key="2">
    <source>
        <dbReference type="EMBL" id="KAJ1113704.1"/>
    </source>
</evidence>
<keyword evidence="3" id="KW-1185">Reference proteome</keyword>
<feature type="region of interest" description="Disordered" evidence="1">
    <location>
        <begin position="48"/>
        <end position="79"/>
    </location>
</feature>
<proteinExistence type="predicted"/>
<evidence type="ECO:0000256" key="1">
    <source>
        <dbReference type="SAM" id="MobiDB-lite"/>
    </source>
</evidence>
<protein>
    <submittedName>
        <fullName evidence="2">Uncharacterized protein</fullName>
    </submittedName>
</protein>
<dbReference type="Proteomes" id="UP001066276">
    <property type="component" value="Chromosome 8"/>
</dbReference>
<organism evidence="2 3">
    <name type="scientific">Pleurodeles waltl</name>
    <name type="common">Iberian ribbed newt</name>
    <dbReference type="NCBI Taxonomy" id="8319"/>
    <lineage>
        <taxon>Eukaryota</taxon>
        <taxon>Metazoa</taxon>
        <taxon>Chordata</taxon>
        <taxon>Craniata</taxon>
        <taxon>Vertebrata</taxon>
        <taxon>Euteleostomi</taxon>
        <taxon>Amphibia</taxon>
        <taxon>Batrachia</taxon>
        <taxon>Caudata</taxon>
        <taxon>Salamandroidea</taxon>
        <taxon>Salamandridae</taxon>
        <taxon>Pleurodelinae</taxon>
        <taxon>Pleurodeles</taxon>
    </lineage>
</organism>
<gene>
    <name evidence="2" type="ORF">NDU88_001946</name>
</gene>
<reference evidence="2" key="1">
    <citation type="journal article" date="2022" name="bioRxiv">
        <title>Sequencing and chromosome-scale assembly of the giantPleurodeles waltlgenome.</title>
        <authorList>
            <person name="Brown T."/>
            <person name="Elewa A."/>
            <person name="Iarovenko S."/>
            <person name="Subramanian E."/>
            <person name="Araus A.J."/>
            <person name="Petzold A."/>
            <person name="Susuki M."/>
            <person name="Suzuki K.-i.T."/>
            <person name="Hayashi T."/>
            <person name="Toyoda A."/>
            <person name="Oliveira C."/>
            <person name="Osipova E."/>
            <person name="Leigh N.D."/>
            <person name="Simon A."/>
            <person name="Yun M.H."/>
        </authorList>
    </citation>
    <scope>NUCLEOTIDE SEQUENCE</scope>
    <source>
        <strain evidence="2">20211129_DDA</strain>
        <tissue evidence="2">Liver</tissue>
    </source>
</reference>